<dbReference type="PROSITE" id="PS50928">
    <property type="entry name" value="ABC_TM1"/>
    <property type="match status" value="1"/>
</dbReference>
<keyword evidence="4 6" id="KW-1133">Transmembrane helix</keyword>
<dbReference type="Pfam" id="PF00528">
    <property type="entry name" value="BPD_transp_1"/>
    <property type="match status" value="1"/>
</dbReference>
<comment type="subcellular location">
    <subcellularLocation>
        <location evidence="1 6">Cell membrane</location>
        <topology evidence="1 6">Multi-pass membrane protein</topology>
    </subcellularLocation>
</comment>
<keyword evidence="3 6" id="KW-0812">Transmembrane</keyword>
<dbReference type="CDD" id="cd06261">
    <property type="entry name" value="TM_PBP2"/>
    <property type="match status" value="1"/>
</dbReference>
<evidence type="ECO:0000259" key="7">
    <source>
        <dbReference type="PROSITE" id="PS50928"/>
    </source>
</evidence>
<feature type="domain" description="ABC transmembrane type-1" evidence="7">
    <location>
        <begin position="15"/>
        <end position="194"/>
    </location>
</feature>
<comment type="similarity">
    <text evidence="6">Belongs to the binding-protein-dependent transport system permease family.</text>
</comment>
<dbReference type="InterPro" id="IPR035906">
    <property type="entry name" value="MetI-like_sf"/>
</dbReference>
<proteinExistence type="inferred from homology"/>
<evidence type="ECO:0000256" key="3">
    <source>
        <dbReference type="ARBA" id="ARBA00022692"/>
    </source>
</evidence>
<evidence type="ECO:0000256" key="4">
    <source>
        <dbReference type="ARBA" id="ARBA00022989"/>
    </source>
</evidence>
<comment type="caution">
    <text evidence="8">The sequence shown here is derived from an EMBL/GenBank/DDBJ whole genome shotgun (WGS) entry which is preliminary data.</text>
</comment>
<dbReference type="Proteomes" id="UP000559809">
    <property type="component" value="Unassembled WGS sequence"/>
</dbReference>
<evidence type="ECO:0000256" key="1">
    <source>
        <dbReference type="ARBA" id="ARBA00004651"/>
    </source>
</evidence>
<dbReference type="InterPro" id="IPR051204">
    <property type="entry name" value="ABC_transp_perm/SBD"/>
</dbReference>
<feature type="transmembrane region" description="Helical" evidence="6">
    <location>
        <begin position="176"/>
        <end position="197"/>
    </location>
</feature>
<dbReference type="EMBL" id="JACCEM010000017">
    <property type="protein sequence ID" value="NYT51854.1"/>
    <property type="molecule type" value="Genomic_DNA"/>
</dbReference>
<name>A0A853G0H2_9BURK</name>
<evidence type="ECO:0000313" key="8">
    <source>
        <dbReference type="EMBL" id="NYT51854.1"/>
    </source>
</evidence>
<dbReference type="GO" id="GO:0005886">
    <property type="term" value="C:plasma membrane"/>
    <property type="evidence" value="ECO:0007669"/>
    <property type="project" value="UniProtKB-SubCell"/>
</dbReference>
<evidence type="ECO:0000256" key="6">
    <source>
        <dbReference type="RuleBase" id="RU363032"/>
    </source>
</evidence>
<dbReference type="SUPFAM" id="SSF161098">
    <property type="entry name" value="MetI-like"/>
    <property type="match status" value="1"/>
</dbReference>
<keyword evidence="9" id="KW-1185">Reference proteome</keyword>
<dbReference type="GO" id="GO:0031460">
    <property type="term" value="P:glycine betaine transport"/>
    <property type="evidence" value="ECO:0007669"/>
    <property type="project" value="UniProtKB-ARBA"/>
</dbReference>
<evidence type="ECO:0000256" key="5">
    <source>
        <dbReference type="ARBA" id="ARBA00023136"/>
    </source>
</evidence>
<reference evidence="8 9" key="1">
    <citation type="submission" date="2020-07" db="EMBL/GenBank/DDBJ databases">
        <title>Taxonomic revisions and descriptions of new bacterial species based on genomic comparisons in the high-G+C-content subgroup of the family Alcaligenaceae.</title>
        <authorList>
            <person name="Szabo A."/>
            <person name="Felfoldi T."/>
        </authorList>
    </citation>
    <scope>NUCLEOTIDE SEQUENCE [LARGE SCALE GENOMIC DNA]</scope>
    <source>
        <strain evidence="8 9">LMG 24012</strain>
    </source>
</reference>
<feature type="transmembrane region" description="Helical" evidence="6">
    <location>
        <begin position="20"/>
        <end position="41"/>
    </location>
</feature>
<feature type="transmembrane region" description="Helical" evidence="6">
    <location>
        <begin position="80"/>
        <end position="97"/>
    </location>
</feature>
<feature type="transmembrane region" description="Helical" evidence="6">
    <location>
        <begin position="48"/>
        <end position="74"/>
    </location>
</feature>
<dbReference type="InterPro" id="IPR000515">
    <property type="entry name" value="MetI-like"/>
</dbReference>
<dbReference type="FunFam" id="1.10.3720.10:FF:000001">
    <property type="entry name" value="Glycine betaine ABC transporter, permease"/>
    <property type="match status" value="1"/>
</dbReference>
<gene>
    <name evidence="8" type="ORF">H0A72_21315</name>
</gene>
<keyword evidence="2 6" id="KW-0813">Transport</keyword>
<dbReference type="AlphaFoldDB" id="A0A853G0H2"/>
<organism evidence="8 9">
    <name type="scientific">Parapusillimonas granuli</name>
    <dbReference type="NCBI Taxonomy" id="380911"/>
    <lineage>
        <taxon>Bacteria</taxon>
        <taxon>Pseudomonadati</taxon>
        <taxon>Pseudomonadota</taxon>
        <taxon>Betaproteobacteria</taxon>
        <taxon>Burkholderiales</taxon>
        <taxon>Alcaligenaceae</taxon>
        <taxon>Parapusillimonas</taxon>
    </lineage>
</organism>
<sequence>MNWLMRNWESVAVALWQHIAISGSALLISLVVAFPLGVLAARHPRARGVILGVTSTLYTIPTMALLALLIPIVGLGRTNAIIAMVLFSLLVLTRNIMAGIQGVAPDIVDAAKGTGMTSWQVLAKVELPLAMPAIVAGLRVAAVTVISVTVVAAYVNAGGLGTLIFEGMASDHAPKIWVGALTACLLSVAVDVSLAHVETRLGRRAL</sequence>
<dbReference type="PANTHER" id="PTHR30177">
    <property type="entry name" value="GLYCINE BETAINE/L-PROLINE TRANSPORT SYSTEM PERMEASE PROTEIN PROW"/>
    <property type="match status" value="1"/>
</dbReference>
<keyword evidence="5 6" id="KW-0472">Membrane</keyword>
<accession>A0A853G0H2</accession>
<feature type="transmembrane region" description="Helical" evidence="6">
    <location>
        <begin position="133"/>
        <end position="156"/>
    </location>
</feature>
<protein>
    <submittedName>
        <fullName evidence="8">ABC transporter permease</fullName>
    </submittedName>
</protein>
<dbReference type="RefSeq" id="WP_180158528.1">
    <property type="nucleotide sequence ID" value="NZ_JACCEM010000017.1"/>
</dbReference>
<dbReference type="Gene3D" id="1.10.3720.10">
    <property type="entry name" value="MetI-like"/>
    <property type="match status" value="1"/>
</dbReference>
<dbReference type="PANTHER" id="PTHR30177:SF4">
    <property type="entry name" value="OSMOPROTECTANT IMPORT PERMEASE PROTEIN OSMW"/>
    <property type="match status" value="1"/>
</dbReference>
<dbReference type="GO" id="GO:0055085">
    <property type="term" value="P:transmembrane transport"/>
    <property type="evidence" value="ECO:0007669"/>
    <property type="project" value="InterPro"/>
</dbReference>
<evidence type="ECO:0000256" key="2">
    <source>
        <dbReference type="ARBA" id="ARBA00022448"/>
    </source>
</evidence>
<evidence type="ECO:0000313" key="9">
    <source>
        <dbReference type="Proteomes" id="UP000559809"/>
    </source>
</evidence>